<organism evidence="1 2">
    <name type="scientific">Nocardioides caricicola</name>
    <dbReference type="NCBI Taxonomy" id="634770"/>
    <lineage>
        <taxon>Bacteria</taxon>
        <taxon>Bacillati</taxon>
        <taxon>Actinomycetota</taxon>
        <taxon>Actinomycetes</taxon>
        <taxon>Propionibacteriales</taxon>
        <taxon>Nocardioidaceae</taxon>
        <taxon>Nocardioides</taxon>
    </lineage>
</organism>
<dbReference type="EMBL" id="JBHSMD010000006">
    <property type="protein sequence ID" value="MFC5494940.1"/>
    <property type="molecule type" value="Genomic_DNA"/>
</dbReference>
<accession>A0ABW0N3D1</accession>
<protein>
    <submittedName>
        <fullName evidence="1">Uncharacterized protein</fullName>
    </submittedName>
</protein>
<name>A0ABW0N3D1_9ACTN</name>
<dbReference type="RefSeq" id="WP_345174774.1">
    <property type="nucleotide sequence ID" value="NZ_BAABFQ010000005.1"/>
</dbReference>
<sequence>MVFILLCGLCWLAWWWAHPALFGPPGNAVGTQSTVGTPVNVSITFPGAPAGVDEVTIEDIAANVAENTSGATISFSVCTMDPAQGVMGTYEGDLHDVCLDVSPTTDARLSDSDYVMMTTVATQAGVLDVPSFDFTYRYGWERLFRRGTEETAIRVTVTVP</sequence>
<proteinExistence type="predicted"/>
<evidence type="ECO:0000313" key="2">
    <source>
        <dbReference type="Proteomes" id="UP001595956"/>
    </source>
</evidence>
<comment type="caution">
    <text evidence="1">The sequence shown here is derived from an EMBL/GenBank/DDBJ whole genome shotgun (WGS) entry which is preliminary data.</text>
</comment>
<reference evidence="2" key="1">
    <citation type="journal article" date="2019" name="Int. J. Syst. Evol. Microbiol.">
        <title>The Global Catalogue of Microorganisms (GCM) 10K type strain sequencing project: providing services to taxonomists for standard genome sequencing and annotation.</title>
        <authorList>
            <consortium name="The Broad Institute Genomics Platform"/>
            <consortium name="The Broad Institute Genome Sequencing Center for Infectious Disease"/>
            <person name="Wu L."/>
            <person name="Ma J."/>
        </authorList>
    </citation>
    <scope>NUCLEOTIDE SEQUENCE [LARGE SCALE GENOMIC DNA]</scope>
    <source>
        <strain evidence="2">KACC 13778</strain>
    </source>
</reference>
<gene>
    <name evidence="1" type="ORF">ACFPKY_17650</name>
</gene>
<keyword evidence="2" id="KW-1185">Reference proteome</keyword>
<evidence type="ECO:0000313" key="1">
    <source>
        <dbReference type="EMBL" id="MFC5494940.1"/>
    </source>
</evidence>
<dbReference type="Proteomes" id="UP001595956">
    <property type="component" value="Unassembled WGS sequence"/>
</dbReference>